<keyword evidence="2" id="KW-0732">Signal</keyword>
<organism evidence="3 4">
    <name type="scientific">Roseimicrobium gellanilyticum</name>
    <dbReference type="NCBI Taxonomy" id="748857"/>
    <lineage>
        <taxon>Bacteria</taxon>
        <taxon>Pseudomonadati</taxon>
        <taxon>Verrucomicrobiota</taxon>
        <taxon>Verrucomicrobiia</taxon>
        <taxon>Verrucomicrobiales</taxon>
        <taxon>Verrucomicrobiaceae</taxon>
        <taxon>Roseimicrobium</taxon>
    </lineage>
</organism>
<evidence type="ECO:0000313" key="4">
    <source>
        <dbReference type="Proteomes" id="UP000253426"/>
    </source>
</evidence>
<evidence type="ECO:0000256" key="2">
    <source>
        <dbReference type="SAM" id="SignalP"/>
    </source>
</evidence>
<feature type="signal peptide" evidence="2">
    <location>
        <begin position="1"/>
        <end position="18"/>
    </location>
</feature>
<name>A0A366H1M0_9BACT</name>
<keyword evidence="4" id="KW-1185">Reference proteome</keyword>
<gene>
    <name evidence="3" type="ORF">DES53_1262</name>
</gene>
<proteinExistence type="predicted"/>
<reference evidence="3 4" key="1">
    <citation type="submission" date="2018-06" db="EMBL/GenBank/DDBJ databases">
        <title>Genomic Encyclopedia of Type Strains, Phase IV (KMG-IV): sequencing the most valuable type-strain genomes for metagenomic binning, comparative biology and taxonomic classification.</title>
        <authorList>
            <person name="Goeker M."/>
        </authorList>
    </citation>
    <scope>NUCLEOTIDE SEQUENCE [LARGE SCALE GENOMIC DNA]</scope>
    <source>
        <strain evidence="3 4">DSM 25532</strain>
    </source>
</reference>
<dbReference type="Proteomes" id="UP000253426">
    <property type="component" value="Unassembled WGS sequence"/>
</dbReference>
<dbReference type="OrthoDB" id="196510at2"/>
<dbReference type="AlphaFoldDB" id="A0A366H1M0"/>
<evidence type="ECO:0008006" key="5">
    <source>
        <dbReference type="Google" id="ProtNLM"/>
    </source>
</evidence>
<feature type="compositionally biased region" description="Pro residues" evidence="1">
    <location>
        <begin position="230"/>
        <end position="242"/>
    </location>
</feature>
<accession>A0A366H1M0</accession>
<dbReference type="RefSeq" id="WP_113962457.1">
    <property type="nucleotide sequence ID" value="NZ_QNRR01000026.1"/>
</dbReference>
<feature type="region of interest" description="Disordered" evidence="1">
    <location>
        <begin position="149"/>
        <end position="242"/>
    </location>
</feature>
<feature type="chain" id="PRO_5016918129" description="Preprotein translocase subunit SecD" evidence="2">
    <location>
        <begin position="19"/>
        <end position="242"/>
    </location>
</feature>
<feature type="compositionally biased region" description="Basic and acidic residues" evidence="1">
    <location>
        <begin position="175"/>
        <end position="196"/>
    </location>
</feature>
<comment type="caution">
    <text evidence="3">The sequence shown here is derived from an EMBL/GenBank/DDBJ whole genome shotgun (WGS) entry which is preliminary data.</text>
</comment>
<dbReference type="EMBL" id="QNRR01000026">
    <property type="protein sequence ID" value="RBP35126.1"/>
    <property type="molecule type" value="Genomic_DNA"/>
</dbReference>
<evidence type="ECO:0000256" key="1">
    <source>
        <dbReference type="SAM" id="MobiDB-lite"/>
    </source>
</evidence>
<sequence>MRRLAPLLLLALAPFFMGMSKKPKYTITIHAQAEEMDVPQTMFPINIGGKQMLFKILPEFSQENVVAFHPFPADNGNGMGVALQLEVRGKGNLEIATRTRQGEFLLAMVNGKPVDYSQITRPVSDGIFTIWQGIPEEIVAEMDKKIRRIKAGGPPSMSKDMEFVPSTRKERKRAKQEADRLEKEAEKARKSGKPVEPEIPSLPAGNVSPQLPVEGGAPPGAPADASVPSQPAPPAPPPALPR</sequence>
<protein>
    <recommendedName>
        <fullName evidence="5">Preprotein translocase subunit SecD</fullName>
    </recommendedName>
</protein>
<evidence type="ECO:0000313" key="3">
    <source>
        <dbReference type="EMBL" id="RBP35126.1"/>
    </source>
</evidence>